<feature type="transmembrane region" description="Helical" evidence="1">
    <location>
        <begin position="185"/>
        <end position="206"/>
    </location>
</feature>
<dbReference type="Proteomes" id="UP000292686">
    <property type="component" value="Unassembled WGS sequence"/>
</dbReference>
<sequence>MPLTQSDAPVTLVSRFNRVLAVLFWIVCGAAAIGLVVTSGTRSYLDVVPLVVYIGVSAYFVLWRPSLTVDADGVHIENVTRRIDVPWNALVHIDTKYALTVHVPGRAFAVWCAPAPGATGALRASRDHRAQARGTVEADIVRPGDLPATESGRAAGIIRERWHALRDSGALDAGSAHETPTTTTWNIPALAVLSVGAILAILSIALF</sequence>
<reference evidence="3 6" key="2">
    <citation type="submission" date="2020-07" db="EMBL/GenBank/DDBJ databases">
        <title>Sequencing the genomes of 1000 actinobacteria strains.</title>
        <authorList>
            <person name="Klenk H.-P."/>
        </authorList>
    </citation>
    <scope>NUCLEOTIDE SEQUENCE [LARGE SCALE GENOMIC DNA]</scope>
    <source>
        <strain evidence="3 6">DSM 23870</strain>
    </source>
</reference>
<dbReference type="AlphaFoldDB" id="A0A4Q2M1G8"/>
<evidence type="ECO:0000313" key="3">
    <source>
        <dbReference type="EMBL" id="NYD65527.1"/>
    </source>
</evidence>
<comment type="caution">
    <text evidence="4">The sequence shown here is derived from an EMBL/GenBank/DDBJ whole genome shotgun (WGS) entry which is preliminary data.</text>
</comment>
<dbReference type="RefSeq" id="WP_129175922.1">
    <property type="nucleotide sequence ID" value="NZ_JACCBI010000001.1"/>
</dbReference>
<feature type="domain" description="Low molecular weight protein antigen 6 PH" evidence="2">
    <location>
        <begin position="64"/>
        <end position="143"/>
    </location>
</feature>
<dbReference type="Proteomes" id="UP000581087">
    <property type="component" value="Unassembled WGS sequence"/>
</dbReference>
<evidence type="ECO:0000313" key="5">
    <source>
        <dbReference type="Proteomes" id="UP000292686"/>
    </source>
</evidence>
<organism evidence="4 5">
    <name type="scientific">Agromyces atrinae</name>
    <dbReference type="NCBI Taxonomy" id="592376"/>
    <lineage>
        <taxon>Bacteria</taxon>
        <taxon>Bacillati</taxon>
        <taxon>Actinomycetota</taxon>
        <taxon>Actinomycetes</taxon>
        <taxon>Micrococcales</taxon>
        <taxon>Microbacteriaceae</taxon>
        <taxon>Agromyces</taxon>
    </lineage>
</organism>
<keyword evidence="1" id="KW-0812">Transmembrane</keyword>
<protein>
    <submittedName>
        <fullName evidence="4">PH domain-containing protein</fullName>
    </submittedName>
</protein>
<proteinExistence type="predicted"/>
<dbReference type="Pfam" id="PF10756">
    <property type="entry name" value="bPH_6"/>
    <property type="match status" value="1"/>
</dbReference>
<evidence type="ECO:0000259" key="2">
    <source>
        <dbReference type="Pfam" id="PF10756"/>
    </source>
</evidence>
<accession>A0A4Q2M1G8</accession>
<dbReference type="EMBL" id="SDPM01000007">
    <property type="protein sequence ID" value="RXZ85744.1"/>
    <property type="molecule type" value="Genomic_DNA"/>
</dbReference>
<name>A0A4Q2M1G8_9MICO</name>
<feature type="transmembrane region" description="Helical" evidence="1">
    <location>
        <begin position="20"/>
        <end position="37"/>
    </location>
</feature>
<dbReference type="OrthoDB" id="5148800at2"/>
<evidence type="ECO:0000313" key="4">
    <source>
        <dbReference type="EMBL" id="RXZ85744.1"/>
    </source>
</evidence>
<feature type="transmembrane region" description="Helical" evidence="1">
    <location>
        <begin position="44"/>
        <end position="62"/>
    </location>
</feature>
<keyword evidence="1" id="KW-0472">Membrane</keyword>
<evidence type="ECO:0000256" key="1">
    <source>
        <dbReference type="SAM" id="Phobius"/>
    </source>
</evidence>
<dbReference type="EMBL" id="JACCBI010000001">
    <property type="protein sequence ID" value="NYD65527.1"/>
    <property type="molecule type" value="Genomic_DNA"/>
</dbReference>
<dbReference type="InterPro" id="IPR019692">
    <property type="entry name" value="CFP-6_PH"/>
</dbReference>
<keyword evidence="1" id="KW-1133">Transmembrane helix</keyword>
<gene>
    <name evidence="3" type="ORF">BJ972_000046</name>
    <name evidence="4" type="ORF">ESP50_13170</name>
</gene>
<keyword evidence="5" id="KW-1185">Reference proteome</keyword>
<evidence type="ECO:0000313" key="6">
    <source>
        <dbReference type="Proteomes" id="UP000581087"/>
    </source>
</evidence>
<reference evidence="4 5" key="1">
    <citation type="submission" date="2019-01" db="EMBL/GenBank/DDBJ databases">
        <title>Agromyces.</title>
        <authorList>
            <person name="Li J."/>
        </authorList>
    </citation>
    <scope>NUCLEOTIDE SEQUENCE [LARGE SCALE GENOMIC DNA]</scope>
    <source>
        <strain evidence="4 5">DSM 23870</strain>
    </source>
</reference>